<feature type="non-terminal residue" evidence="1">
    <location>
        <position position="1"/>
    </location>
</feature>
<dbReference type="Proteomes" id="UP001196413">
    <property type="component" value="Unassembled WGS sequence"/>
</dbReference>
<reference evidence="1" key="1">
    <citation type="submission" date="2021-06" db="EMBL/GenBank/DDBJ databases">
        <title>Parelaphostrongylus tenuis whole genome reference sequence.</title>
        <authorList>
            <person name="Garwood T.J."/>
            <person name="Larsen P.A."/>
            <person name="Fountain-Jones N.M."/>
            <person name="Garbe J.R."/>
            <person name="Macchietto M.G."/>
            <person name="Kania S.A."/>
            <person name="Gerhold R.W."/>
            <person name="Richards J.E."/>
            <person name="Wolf T.M."/>
        </authorList>
    </citation>
    <scope>NUCLEOTIDE SEQUENCE</scope>
    <source>
        <strain evidence="1">MNPRO001-30</strain>
        <tissue evidence="1">Meninges</tissue>
    </source>
</reference>
<organism evidence="1 2">
    <name type="scientific">Parelaphostrongylus tenuis</name>
    <name type="common">Meningeal worm</name>
    <dbReference type="NCBI Taxonomy" id="148309"/>
    <lineage>
        <taxon>Eukaryota</taxon>
        <taxon>Metazoa</taxon>
        <taxon>Ecdysozoa</taxon>
        <taxon>Nematoda</taxon>
        <taxon>Chromadorea</taxon>
        <taxon>Rhabditida</taxon>
        <taxon>Rhabditina</taxon>
        <taxon>Rhabditomorpha</taxon>
        <taxon>Strongyloidea</taxon>
        <taxon>Metastrongylidae</taxon>
        <taxon>Parelaphostrongylus</taxon>
    </lineage>
</organism>
<dbReference type="EMBL" id="JAHQIW010000282">
    <property type="protein sequence ID" value="KAJ1347171.1"/>
    <property type="molecule type" value="Genomic_DNA"/>
</dbReference>
<evidence type="ECO:0000313" key="2">
    <source>
        <dbReference type="Proteomes" id="UP001196413"/>
    </source>
</evidence>
<accession>A0AAD5QHL5</accession>
<keyword evidence="2" id="KW-1185">Reference proteome</keyword>
<sequence length="117" mass="13283">DNVQCNNCTRAKVRKNLRFREKQSKRLDCALGAHLNVECSCGSIPLHLYHAACFAHISAIIILIVQYHLQKEHMAEAEIMSTENTQAILSLVKRLLIDLHMNKHGCGNLRYSTILET</sequence>
<gene>
    <name evidence="1" type="ORF">KIN20_002164</name>
</gene>
<comment type="caution">
    <text evidence="1">The sequence shown here is derived from an EMBL/GenBank/DDBJ whole genome shotgun (WGS) entry which is preliminary data.</text>
</comment>
<proteinExistence type="predicted"/>
<evidence type="ECO:0000313" key="1">
    <source>
        <dbReference type="EMBL" id="KAJ1347171.1"/>
    </source>
</evidence>
<protein>
    <submittedName>
        <fullName evidence="1">Uncharacterized protein</fullName>
    </submittedName>
</protein>
<name>A0AAD5QHL5_PARTN</name>
<dbReference type="AlphaFoldDB" id="A0AAD5QHL5"/>